<accession>A0ABR2K6I0</accession>
<dbReference type="EMBL" id="JAPFFF010000007">
    <property type="protein sequence ID" value="KAK8886468.1"/>
    <property type="molecule type" value="Genomic_DNA"/>
</dbReference>
<evidence type="ECO:0000313" key="1">
    <source>
        <dbReference type="EMBL" id="KAK8886468.1"/>
    </source>
</evidence>
<reference evidence="1 2" key="1">
    <citation type="submission" date="2024-04" db="EMBL/GenBank/DDBJ databases">
        <title>Tritrichomonas musculus Genome.</title>
        <authorList>
            <person name="Alves-Ferreira E."/>
            <person name="Grigg M."/>
            <person name="Lorenzi H."/>
            <person name="Galac M."/>
        </authorList>
    </citation>
    <scope>NUCLEOTIDE SEQUENCE [LARGE SCALE GENOMIC DNA]</scope>
    <source>
        <strain evidence="1 2">EAF2021</strain>
    </source>
</reference>
<gene>
    <name evidence="1" type="ORF">M9Y10_041931</name>
</gene>
<evidence type="ECO:0000313" key="2">
    <source>
        <dbReference type="Proteomes" id="UP001470230"/>
    </source>
</evidence>
<dbReference type="Proteomes" id="UP001470230">
    <property type="component" value="Unassembled WGS sequence"/>
</dbReference>
<keyword evidence="2" id="KW-1185">Reference proteome</keyword>
<organism evidence="1 2">
    <name type="scientific">Tritrichomonas musculus</name>
    <dbReference type="NCBI Taxonomy" id="1915356"/>
    <lineage>
        <taxon>Eukaryota</taxon>
        <taxon>Metamonada</taxon>
        <taxon>Parabasalia</taxon>
        <taxon>Tritrichomonadida</taxon>
        <taxon>Tritrichomonadidae</taxon>
        <taxon>Tritrichomonas</taxon>
    </lineage>
</organism>
<sequence length="154" mass="17790">MNVHIDKFTYTANQVSCPLKEHSIINYISRPQKKDRKGRKRLYNSNANNANNDDQTTLVKITPLELSKSAKISYTSYQSALASATESIFEENNNSNPSLDDLILVFSRLEFFDPTTQTFKKPDSTSSSHIQFIFGNSDYFLKRYKIEDNIIYRK</sequence>
<comment type="caution">
    <text evidence="1">The sequence shown here is derived from an EMBL/GenBank/DDBJ whole genome shotgun (WGS) entry which is preliminary data.</text>
</comment>
<proteinExistence type="predicted"/>
<protein>
    <submittedName>
        <fullName evidence="1">Uncharacterized protein</fullName>
    </submittedName>
</protein>
<name>A0ABR2K6I0_9EUKA</name>